<dbReference type="GO" id="GO:0046872">
    <property type="term" value="F:metal ion binding"/>
    <property type="evidence" value="ECO:0007669"/>
    <property type="project" value="UniProtKB-KW"/>
</dbReference>
<dbReference type="Pfam" id="PF01784">
    <property type="entry name" value="DUF34_NIF3"/>
    <property type="match status" value="1"/>
</dbReference>
<evidence type="ECO:0000313" key="6">
    <source>
        <dbReference type="EMBL" id="KAA6128625.1"/>
    </source>
</evidence>
<evidence type="ECO:0000256" key="5">
    <source>
        <dbReference type="PIRSR" id="PIRSR602678-1"/>
    </source>
</evidence>
<dbReference type="PANTHER" id="PTHR13799:SF14">
    <property type="entry name" value="GTP CYCLOHYDROLASE 1 TYPE 2 HOMOLOG"/>
    <property type="match status" value="1"/>
</dbReference>
<feature type="binding site" evidence="5">
    <location>
        <position position="216"/>
    </location>
    <ligand>
        <name>a divalent metal cation</name>
        <dbReference type="ChEBI" id="CHEBI:60240"/>
        <label>1</label>
    </ligand>
</feature>
<evidence type="ECO:0000313" key="7">
    <source>
        <dbReference type="Proteomes" id="UP000324324"/>
    </source>
</evidence>
<evidence type="ECO:0000256" key="2">
    <source>
        <dbReference type="ARBA" id="ARBA00011643"/>
    </source>
</evidence>
<dbReference type="FunFam" id="3.40.1390.30:FF:000002">
    <property type="entry name" value="Nif3-like dinuclear metal center protein"/>
    <property type="match status" value="1"/>
</dbReference>
<dbReference type="InterPro" id="IPR002678">
    <property type="entry name" value="DUF34/NIF3"/>
</dbReference>
<organism evidence="6 7">
    <name type="scientific">Cupriavidus cauae</name>
    <dbReference type="NCBI Taxonomy" id="2608999"/>
    <lineage>
        <taxon>Bacteria</taxon>
        <taxon>Pseudomonadati</taxon>
        <taxon>Pseudomonadota</taxon>
        <taxon>Betaproteobacteria</taxon>
        <taxon>Burkholderiales</taxon>
        <taxon>Burkholderiaceae</taxon>
        <taxon>Cupriavidus</taxon>
    </lineage>
</organism>
<comment type="similarity">
    <text evidence="1">Belongs to the GTP cyclohydrolase I type 2/NIF3 family.</text>
</comment>
<evidence type="ECO:0000256" key="3">
    <source>
        <dbReference type="ARBA" id="ARBA00022112"/>
    </source>
</evidence>
<sequence>MKTKELELYLNDLLEVPRYKDYCPNGLQVQGRPEVTRIVTGVTASAALLDAAIETGADAILVHHGYFWRGEDARVIGQKHGRLRRLLVSDTNLLAYHLPLDGHPELGNNAQLGHELGLNPTGRFGDDQLGWTGTLPQSMTLRMLADHIAGVLGREPLAIGDPDQPVRTVGWCTGGAQGYFGAAIAAGVDVYLSGEVSEQTTHLARESGVGYIAAGHHATERYGIQALGTHLAQQFGLRHTFIDIPNPV</sequence>
<comment type="caution">
    <text evidence="6">The sequence shown here is derived from an EMBL/GenBank/DDBJ whole genome shotgun (WGS) entry which is preliminary data.</text>
</comment>
<feature type="binding site" evidence="5">
    <location>
        <position position="220"/>
    </location>
    <ligand>
        <name>a divalent metal cation</name>
        <dbReference type="ChEBI" id="CHEBI:60240"/>
        <label>1</label>
    </ligand>
</feature>
<keyword evidence="7" id="KW-1185">Reference proteome</keyword>
<evidence type="ECO:0000256" key="1">
    <source>
        <dbReference type="ARBA" id="ARBA00006964"/>
    </source>
</evidence>
<accession>A0A5M8B203</accession>
<feature type="binding site" evidence="5">
    <location>
        <position position="64"/>
    </location>
    <ligand>
        <name>a divalent metal cation</name>
        <dbReference type="ChEBI" id="CHEBI:60240"/>
        <label>2</label>
    </ligand>
</feature>
<comment type="subunit">
    <text evidence="2">Homohexamer.</text>
</comment>
<reference evidence="6 7" key="1">
    <citation type="submission" date="2019-09" db="EMBL/GenBank/DDBJ databases">
        <title>Isolation of a novel species in the genus Cupriavidus from patients with sepsis using whole genome sequencing.</title>
        <authorList>
            <person name="Kweon O.J."/>
            <person name="Lee M.-K."/>
        </authorList>
    </citation>
    <scope>NUCLEOTIDE SEQUENCE [LARGE SCALE GENOMIC DNA]</scope>
    <source>
        <strain evidence="6 7">MKL-01</strain>
    </source>
</reference>
<proteinExistence type="inferred from homology"/>
<dbReference type="AlphaFoldDB" id="A0A5M8B203"/>
<dbReference type="SUPFAM" id="SSF102705">
    <property type="entry name" value="NIF3 (NGG1p interacting factor 3)-like"/>
    <property type="match status" value="1"/>
</dbReference>
<dbReference type="PANTHER" id="PTHR13799">
    <property type="entry name" value="NGG1 INTERACTING FACTOR 3"/>
    <property type="match status" value="1"/>
</dbReference>
<gene>
    <name evidence="6" type="ORF">F1599_06675</name>
</gene>
<name>A0A5M8B203_9BURK</name>
<dbReference type="EMBL" id="VWRN01000022">
    <property type="protein sequence ID" value="KAA6128625.1"/>
    <property type="molecule type" value="Genomic_DNA"/>
</dbReference>
<dbReference type="InterPro" id="IPR036069">
    <property type="entry name" value="DUF34/NIF3_sf"/>
</dbReference>
<dbReference type="NCBIfam" id="TIGR00486">
    <property type="entry name" value="YbgI_SA1388"/>
    <property type="match status" value="1"/>
</dbReference>
<feature type="binding site" evidence="5">
    <location>
        <position position="101"/>
    </location>
    <ligand>
        <name>a divalent metal cation</name>
        <dbReference type="ChEBI" id="CHEBI:60240"/>
        <label>1</label>
    </ligand>
</feature>
<evidence type="ECO:0000256" key="4">
    <source>
        <dbReference type="ARBA" id="ARBA00022723"/>
    </source>
</evidence>
<protein>
    <recommendedName>
        <fullName evidence="3">GTP cyclohydrolase 1 type 2 homolog</fullName>
    </recommendedName>
</protein>
<dbReference type="Gene3D" id="3.40.1390.30">
    <property type="entry name" value="NIF3 (NGG1p interacting factor 3)-like"/>
    <property type="match status" value="2"/>
</dbReference>
<dbReference type="RefSeq" id="WP_150082607.1">
    <property type="nucleotide sequence ID" value="NZ_VWRN01000022.1"/>
</dbReference>
<feature type="binding site" evidence="5">
    <location>
        <position position="63"/>
    </location>
    <ligand>
        <name>a divalent metal cation</name>
        <dbReference type="ChEBI" id="CHEBI:60240"/>
        <label>1</label>
    </ligand>
</feature>
<dbReference type="Proteomes" id="UP000324324">
    <property type="component" value="Unassembled WGS sequence"/>
</dbReference>
<keyword evidence="4 5" id="KW-0479">Metal-binding</keyword>
<dbReference type="GO" id="GO:0005737">
    <property type="term" value="C:cytoplasm"/>
    <property type="evidence" value="ECO:0007669"/>
    <property type="project" value="TreeGrafter"/>
</dbReference>